<reference evidence="1 2" key="1">
    <citation type="submission" date="2023-06" db="EMBL/GenBank/DDBJ databases">
        <title>Influencing factors and mechanism of Cr(VI) reduction by facultative anaerobic Exiguobacterium sp. PY14.</title>
        <authorList>
            <person name="Zou L."/>
        </authorList>
    </citation>
    <scope>NUCLEOTIDE SEQUENCE [LARGE SCALE GENOMIC DNA]</scope>
    <source>
        <strain evidence="1 2">PY14</strain>
    </source>
</reference>
<keyword evidence="2" id="KW-1185">Reference proteome</keyword>
<protein>
    <submittedName>
        <fullName evidence="1">Uncharacterized protein</fullName>
    </submittedName>
</protein>
<sequence>MRRFVSSYGWMMIAVLLLSGCDDEQRIVNGNEPVDDEAIVVAWAYVTARNWQEPALDAGASAEVDRVTVDDGYELLDDVYAGTEALAVSFEADPNSSVGVPTILVAPESDTVIGYLPGE</sequence>
<accession>A0ABT7MN72</accession>
<organism evidence="1 2">
    <name type="scientific">Exiguobacterium mexicanum</name>
    <dbReference type="NCBI Taxonomy" id="340146"/>
    <lineage>
        <taxon>Bacteria</taxon>
        <taxon>Bacillati</taxon>
        <taxon>Bacillota</taxon>
        <taxon>Bacilli</taxon>
        <taxon>Bacillales</taxon>
        <taxon>Bacillales Family XII. Incertae Sedis</taxon>
        <taxon>Exiguobacterium</taxon>
    </lineage>
</organism>
<comment type="caution">
    <text evidence="1">The sequence shown here is derived from an EMBL/GenBank/DDBJ whole genome shotgun (WGS) entry which is preliminary data.</text>
</comment>
<dbReference type="RefSeq" id="WP_214717748.1">
    <property type="nucleotide sequence ID" value="NZ_CP183077.1"/>
</dbReference>
<proteinExistence type="predicted"/>
<name>A0ABT7MN72_9BACL</name>
<evidence type="ECO:0000313" key="1">
    <source>
        <dbReference type="EMBL" id="MDL5376636.1"/>
    </source>
</evidence>
<gene>
    <name evidence="1" type="ORF">QR695_06400</name>
</gene>
<dbReference type="PROSITE" id="PS51257">
    <property type="entry name" value="PROKAR_LIPOPROTEIN"/>
    <property type="match status" value="1"/>
</dbReference>
<dbReference type="Proteomes" id="UP001230807">
    <property type="component" value="Unassembled WGS sequence"/>
</dbReference>
<dbReference type="EMBL" id="JASWER010000003">
    <property type="protein sequence ID" value="MDL5376636.1"/>
    <property type="molecule type" value="Genomic_DNA"/>
</dbReference>
<evidence type="ECO:0000313" key="2">
    <source>
        <dbReference type="Proteomes" id="UP001230807"/>
    </source>
</evidence>